<comment type="caution">
    <text evidence="1">The sequence shown here is derived from an EMBL/GenBank/DDBJ whole genome shotgun (WGS) entry which is preliminary data.</text>
</comment>
<organism evidence="1 2">
    <name type="scientific">Catharanthus roseus</name>
    <name type="common">Madagascar periwinkle</name>
    <name type="synonym">Vinca rosea</name>
    <dbReference type="NCBI Taxonomy" id="4058"/>
    <lineage>
        <taxon>Eukaryota</taxon>
        <taxon>Viridiplantae</taxon>
        <taxon>Streptophyta</taxon>
        <taxon>Embryophyta</taxon>
        <taxon>Tracheophyta</taxon>
        <taxon>Spermatophyta</taxon>
        <taxon>Magnoliopsida</taxon>
        <taxon>eudicotyledons</taxon>
        <taxon>Gunneridae</taxon>
        <taxon>Pentapetalae</taxon>
        <taxon>asterids</taxon>
        <taxon>lamiids</taxon>
        <taxon>Gentianales</taxon>
        <taxon>Apocynaceae</taxon>
        <taxon>Rauvolfioideae</taxon>
        <taxon>Vinceae</taxon>
        <taxon>Catharanthinae</taxon>
        <taxon>Catharanthus</taxon>
    </lineage>
</organism>
<evidence type="ECO:0000313" key="1">
    <source>
        <dbReference type="EMBL" id="KAI5667962.1"/>
    </source>
</evidence>
<sequence>MAVILDDSFKKEGEVPFKWEIRPGVPKPQEHIEYSSRKHLKNQAEDDNDDEFSFPSRKLAPPPAATRNGSFRSAPPPSRPEPVCVSRSGCFPSSSLTRNYNEKKRHSKTKKSEVDSDLETLSGRWSFSSRKSSLLSPFRDSPDLSSSFSSCQSTPKLHMNDANWAGYGLF</sequence>
<dbReference type="EMBL" id="CM044704">
    <property type="protein sequence ID" value="KAI5667962.1"/>
    <property type="molecule type" value="Genomic_DNA"/>
</dbReference>
<gene>
    <name evidence="1" type="ORF">M9H77_17815</name>
</gene>
<accession>A0ACC0B5Q7</accession>
<keyword evidence="2" id="KW-1185">Reference proteome</keyword>
<proteinExistence type="predicted"/>
<dbReference type="Proteomes" id="UP001060085">
    <property type="component" value="Linkage Group LG04"/>
</dbReference>
<protein>
    <submittedName>
        <fullName evidence="1">Uncharacterized protein</fullName>
    </submittedName>
</protein>
<reference evidence="2" key="1">
    <citation type="journal article" date="2023" name="Nat. Plants">
        <title>Single-cell RNA sequencing provides a high-resolution roadmap for understanding the multicellular compartmentation of specialized metabolism.</title>
        <authorList>
            <person name="Sun S."/>
            <person name="Shen X."/>
            <person name="Li Y."/>
            <person name="Li Y."/>
            <person name="Wang S."/>
            <person name="Li R."/>
            <person name="Zhang H."/>
            <person name="Shen G."/>
            <person name="Guo B."/>
            <person name="Wei J."/>
            <person name="Xu J."/>
            <person name="St-Pierre B."/>
            <person name="Chen S."/>
            <person name="Sun C."/>
        </authorList>
    </citation>
    <scope>NUCLEOTIDE SEQUENCE [LARGE SCALE GENOMIC DNA]</scope>
</reference>
<evidence type="ECO:0000313" key="2">
    <source>
        <dbReference type="Proteomes" id="UP001060085"/>
    </source>
</evidence>
<name>A0ACC0B5Q7_CATRO</name>